<dbReference type="EC" id="2.7.1.107" evidence="3 24"/>
<evidence type="ECO:0000256" key="16">
    <source>
        <dbReference type="ARBA" id="ARBA00023098"/>
    </source>
</evidence>
<evidence type="ECO:0000256" key="11">
    <source>
        <dbReference type="ARBA" id="ARBA00022741"/>
    </source>
</evidence>
<organism evidence="25 26">
    <name type="scientific">Aestuariispira insulae</name>
    <dbReference type="NCBI Taxonomy" id="1461337"/>
    <lineage>
        <taxon>Bacteria</taxon>
        <taxon>Pseudomonadati</taxon>
        <taxon>Pseudomonadota</taxon>
        <taxon>Alphaproteobacteria</taxon>
        <taxon>Rhodospirillales</taxon>
        <taxon>Kiloniellaceae</taxon>
        <taxon>Aestuariispira</taxon>
    </lineage>
</organism>
<dbReference type="Proteomes" id="UP000256845">
    <property type="component" value="Unassembled WGS sequence"/>
</dbReference>
<dbReference type="InterPro" id="IPR036945">
    <property type="entry name" value="DAGK_sf"/>
</dbReference>
<feature type="transmembrane region" description="Helical" evidence="24">
    <location>
        <begin position="61"/>
        <end position="82"/>
    </location>
</feature>
<evidence type="ECO:0000256" key="24">
    <source>
        <dbReference type="RuleBase" id="RU363065"/>
    </source>
</evidence>
<dbReference type="InterPro" id="IPR033718">
    <property type="entry name" value="DAGK_prok"/>
</dbReference>
<comment type="function">
    <text evidence="24">Catalyzes the ATP-dependent phosphorylation of sn-l,2-diacylglycerol (DAG) to phosphatidic acid. Involved in the recycling of diacylglycerol produced as a by-product during membrane-derived oligosaccharide (MDO) biosynthesis.</text>
</comment>
<evidence type="ECO:0000256" key="19">
    <source>
        <dbReference type="ARBA" id="ARBA00023264"/>
    </source>
</evidence>
<feature type="binding site" evidence="21">
    <location>
        <position position="72"/>
    </location>
    <ligand>
        <name>substrate</name>
    </ligand>
</feature>
<dbReference type="Gene3D" id="1.10.287.3610">
    <property type="match status" value="1"/>
</dbReference>
<evidence type="ECO:0000256" key="6">
    <source>
        <dbReference type="ARBA" id="ARBA00022516"/>
    </source>
</evidence>
<evidence type="ECO:0000256" key="21">
    <source>
        <dbReference type="PIRSR" id="PIRSR600829-2"/>
    </source>
</evidence>
<evidence type="ECO:0000256" key="23">
    <source>
        <dbReference type="PIRSR" id="PIRSR600829-4"/>
    </source>
</evidence>
<sequence>MKGSTSIFSVKRIWNAVGYSIEGFKSAFRTETAFRQEVVLSLALVPVILFLDVTAKSKLMLAGSLFLVLFAELINSAIEAVVDRVSFERHELSKKAKDIGSAIVFLALVYAAIIWAVILWPLFSDGFV</sequence>
<comment type="subcellular location">
    <subcellularLocation>
        <location evidence="1 24">Cell inner membrane</location>
        <topology evidence="1 24">Multi-pass membrane protein</topology>
    </subcellularLocation>
</comment>
<keyword evidence="16 24" id="KW-0443">Lipid metabolism</keyword>
<dbReference type="GO" id="GO:0004143">
    <property type="term" value="F:ATP-dependent diacylglycerol kinase activity"/>
    <property type="evidence" value="ECO:0007669"/>
    <property type="project" value="UniProtKB-EC"/>
</dbReference>
<gene>
    <name evidence="25" type="ORF">DFP90_101774</name>
</gene>
<keyword evidence="14 23" id="KW-0460">Magnesium</keyword>
<reference evidence="25 26" key="1">
    <citation type="submission" date="2018-07" db="EMBL/GenBank/DDBJ databases">
        <title>Genomic Encyclopedia of Type Strains, Phase III (KMG-III): the genomes of soil and plant-associated and newly described type strains.</title>
        <authorList>
            <person name="Whitman W."/>
        </authorList>
    </citation>
    <scope>NUCLEOTIDE SEQUENCE [LARGE SCALE GENOMIC DNA]</scope>
    <source>
        <strain evidence="25 26">CECT 8488</strain>
    </source>
</reference>
<feature type="binding site" evidence="23">
    <location>
        <position position="31"/>
    </location>
    <ligand>
        <name>a divalent metal cation</name>
        <dbReference type="ChEBI" id="CHEBI:60240"/>
    </ligand>
</feature>
<evidence type="ECO:0000256" key="20">
    <source>
        <dbReference type="PIRSR" id="PIRSR600829-1"/>
    </source>
</evidence>
<dbReference type="CDD" id="cd14264">
    <property type="entry name" value="DAGK_IM"/>
    <property type="match status" value="1"/>
</dbReference>
<dbReference type="PANTHER" id="PTHR34299">
    <property type="entry name" value="DIACYLGLYCEROL KINASE"/>
    <property type="match status" value="1"/>
</dbReference>
<keyword evidence="19 24" id="KW-1208">Phospholipid metabolism</keyword>
<feature type="binding site" evidence="21">
    <location>
        <position position="12"/>
    </location>
    <ligand>
        <name>substrate</name>
    </ligand>
</feature>
<keyword evidence="12 24" id="KW-0418">Kinase</keyword>
<feature type="binding site" evidence="21">
    <location>
        <begin position="33"/>
        <end position="37"/>
    </location>
    <ligand>
        <name>substrate</name>
    </ligand>
</feature>
<keyword evidence="17 24" id="KW-0472">Membrane</keyword>
<comment type="similarity">
    <text evidence="2 24">Belongs to the bacterial diacylglycerol kinase family.</text>
</comment>
<evidence type="ECO:0000256" key="12">
    <source>
        <dbReference type="ARBA" id="ARBA00022777"/>
    </source>
</evidence>
<evidence type="ECO:0000256" key="22">
    <source>
        <dbReference type="PIRSR" id="PIRSR600829-3"/>
    </source>
</evidence>
<feature type="active site" description="Proton acceptor" evidence="20">
    <location>
        <position position="72"/>
    </location>
</feature>
<keyword evidence="18" id="KW-0594">Phospholipid biosynthesis</keyword>
<keyword evidence="9 24" id="KW-0812">Transmembrane</keyword>
<evidence type="ECO:0000256" key="4">
    <source>
        <dbReference type="ARBA" id="ARBA00017575"/>
    </source>
</evidence>
<evidence type="ECO:0000256" key="15">
    <source>
        <dbReference type="ARBA" id="ARBA00022989"/>
    </source>
</evidence>
<keyword evidence="7 24" id="KW-0997">Cell inner membrane</keyword>
<dbReference type="PANTHER" id="PTHR34299:SF1">
    <property type="entry name" value="DIACYLGLYCEROL KINASE"/>
    <property type="match status" value="1"/>
</dbReference>
<feature type="binding site" evidence="21">
    <location>
        <position position="101"/>
    </location>
    <ligand>
        <name>substrate</name>
    </ligand>
</feature>
<keyword evidence="10 23" id="KW-0479">Metal-binding</keyword>
<keyword evidence="11 22" id="KW-0547">Nucleotide-binding</keyword>
<keyword evidence="13 22" id="KW-0067">ATP-binding</keyword>
<feature type="transmembrane region" description="Helical" evidence="24">
    <location>
        <begin position="38"/>
        <end position="55"/>
    </location>
</feature>
<protein>
    <recommendedName>
        <fullName evidence="4 24">Diacylglycerol kinase</fullName>
        <ecNumber evidence="3 24">2.7.1.107</ecNumber>
    </recommendedName>
</protein>
<evidence type="ECO:0000256" key="3">
    <source>
        <dbReference type="ARBA" id="ARBA00012133"/>
    </source>
</evidence>
<feature type="transmembrane region" description="Helical" evidence="24">
    <location>
        <begin position="103"/>
        <end position="123"/>
    </location>
</feature>
<evidence type="ECO:0000256" key="5">
    <source>
        <dbReference type="ARBA" id="ARBA00022475"/>
    </source>
</evidence>
<feature type="binding site" evidence="21">
    <location>
        <begin position="115"/>
        <end position="120"/>
    </location>
    <ligand>
        <name>substrate</name>
    </ligand>
</feature>
<evidence type="ECO:0000256" key="18">
    <source>
        <dbReference type="ARBA" id="ARBA00023209"/>
    </source>
</evidence>
<evidence type="ECO:0000256" key="2">
    <source>
        <dbReference type="ARBA" id="ARBA00005967"/>
    </source>
</evidence>
<proteinExistence type="inferred from homology"/>
<dbReference type="OrthoDB" id="7595530at2"/>
<evidence type="ECO:0000256" key="17">
    <source>
        <dbReference type="ARBA" id="ARBA00023136"/>
    </source>
</evidence>
<comment type="cofactor">
    <cofactor evidence="23">
        <name>Mg(2+)</name>
        <dbReference type="ChEBI" id="CHEBI:18420"/>
    </cofactor>
    <text evidence="23">Mn(2+), Zn(2+), Cd(2+) and Co(2+) support activity to lesser extents.</text>
</comment>
<dbReference type="RefSeq" id="WP_115935071.1">
    <property type="nucleotide sequence ID" value="NZ_QRDW01000001.1"/>
</dbReference>
<evidence type="ECO:0000256" key="14">
    <source>
        <dbReference type="ARBA" id="ARBA00022842"/>
    </source>
</evidence>
<evidence type="ECO:0000256" key="13">
    <source>
        <dbReference type="ARBA" id="ARBA00022840"/>
    </source>
</evidence>
<accession>A0A3D9HX31</accession>
<dbReference type="GO" id="GO:0005886">
    <property type="term" value="C:plasma membrane"/>
    <property type="evidence" value="ECO:0007669"/>
    <property type="project" value="UniProtKB-SubCell"/>
</dbReference>
<feature type="binding site" evidence="22">
    <location>
        <position position="12"/>
    </location>
    <ligand>
        <name>ATP</name>
        <dbReference type="ChEBI" id="CHEBI:30616"/>
    </ligand>
</feature>
<dbReference type="EMBL" id="QRDW01000001">
    <property type="protein sequence ID" value="RED53975.1"/>
    <property type="molecule type" value="Genomic_DNA"/>
</dbReference>
<keyword evidence="8 24" id="KW-0808">Transferase</keyword>
<dbReference type="GO" id="GO:0046872">
    <property type="term" value="F:metal ion binding"/>
    <property type="evidence" value="ECO:0007669"/>
    <property type="project" value="UniProtKB-KW"/>
</dbReference>
<keyword evidence="15 24" id="KW-1133">Transmembrane helix</keyword>
<dbReference type="GO" id="GO:0005524">
    <property type="term" value="F:ATP binding"/>
    <property type="evidence" value="ECO:0007669"/>
    <property type="project" value="UniProtKB-KW"/>
</dbReference>
<feature type="binding site" evidence="22">
    <location>
        <position position="79"/>
    </location>
    <ligand>
        <name>ATP</name>
        <dbReference type="ChEBI" id="CHEBI:30616"/>
    </ligand>
</feature>
<evidence type="ECO:0000313" key="26">
    <source>
        <dbReference type="Proteomes" id="UP000256845"/>
    </source>
</evidence>
<dbReference type="InterPro" id="IPR000829">
    <property type="entry name" value="DAGK"/>
</dbReference>
<keyword evidence="5" id="KW-1003">Cell membrane</keyword>
<feature type="binding site" evidence="22">
    <location>
        <position position="19"/>
    </location>
    <ligand>
        <name>ATP</name>
        <dbReference type="ChEBI" id="CHEBI:30616"/>
    </ligand>
</feature>
<feature type="binding site" evidence="23">
    <location>
        <position position="79"/>
    </location>
    <ligand>
        <name>a divalent metal cation</name>
        <dbReference type="ChEBI" id="CHEBI:60240"/>
    </ligand>
</feature>
<name>A0A3D9HX31_9PROT</name>
<feature type="binding site" evidence="22">
    <location>
        <begin position="97"/>
        <end position="98"/>
    </location>
    <ligand>
        <name>ATP</name>
        <dbReference type="ChEBI" id="CHEBI:30616"/>
    </ligand>
</feature>
<feature type="binding site" evidence="22">
    <location>
        <begin position="88"/>
        <end position="90"/>
    </location>
    <ligand>
        <name>ATP</name>
        <dbReference type="ChEBI" id="CHEBI:30616"/>
    </ligand>
</feature>
<comment type="catalytic activity">
    <reaction evidence="24">
        <text>a 1,2-diacyl-sn-glycerol + ATP = a 1,2-diacyl-sn-glycero-3-phosphate + ADP + H(+)</text>
        <dbReference type="Rhea" id="RHEA:10272"/>
        <dbReference type="ChEBI" id="CHEBI:15378"/>
        <dbReference type="ChEBI" id="CHEBI:17815"/>
        <dbReference type="ChEBI" id="CHEBI:30616"/>
        <dbReference type="ChEBI" id="CHEBI:58608"/>
        <dbReference type="ChEBI" id="CHEBI:456216"/>
        <dbReference type="EC" id="2.7.1.107"/>
    </reaction>
</comment>
<evidence type="ECO:0000256" key="9">
    <source>
        <dbReference type="ARBA" id="ARBA00022692"/>
    </source>
</evidence>
<keyword evidence="26" id="KW-1185">Reference proteome</keyword>
<dbReference type="Pfam" id="PF01219">
    <property type="entry name" value="DAGK_prokar"/>
    <property type="match status" value="1"/>
</dbReference>
<evidence type="ECO:0000256" key="10">
    <source>
        <dbReference type="ARBA" id="ARBA00022723"/>
    </source>
</evidence>
<evidence type="ECO:0000256" key="1">
    <source>
        <dbReference type="ARBA" id="ARBA00004429"/>
    </source>
</evidence>
<dbReference type="PROSITE" id="PS01069">
    <property type="entry name" value="DAGK_PROKAR"/>
    <property type="match status" value="1"/>
</dbReference>
<evidence type="ECO:0000313" key="25">
    <source>
        <dbReference type="EMBL" id="RED53975.1"/>
    </source>
</evidence>
<dbReference type="GO" id="GO:0006654">
    <property type="term" value="P:phosphatidic acid biosynthetic process"/>
    <property type="evidence" value="ECO:0007669"/>
    <property type="project" value="InterPro"/>
</dbReference>
<dbReference type="AlphaFoldDB" id="A0A3D9HX31"/>
<comment type="caution">
    <text evidence="25">The sequence shown here is derived from an EMBL/GenBank/DDBJ whole genome shotgun (WGS) entry which is preliminary data.</text>
</comment>
<evidence type="ECO:0000256" key="8">
    <source>
        <dbReference type="ARBA" id="ARBA00022679"/>
    </source>
</evidence>
<keyword evidence="6" id="KW-0444">Lipid biosynthesis</keyword>
<evidence type="ECO:0000256" key="7">
    <source>
        <dbReference type="ARBA" id="ARBA00022519"/>
    </source>
</evidence>
<feature type="binding site" evidence="22">
    <location>
        <position position="31"/>
    </location>
    <ligand>
        <name>ATP</name>
        <dbReference type="ChEBI" id="CHEBI:30616"/>
    </ligand>
</feature>